<sequence length="450" mass="48811">MLFSSSTFAWCCELLAGDSLMLRSQGMLKSRCCVLLGDLRVLLLGPPAPPTPLPPLTPMSGQTTESHETGVTVPDNNNTLTRSHQHAGDRVAPPAAGATTGPPPGGERLGWVDAAELSAALRGCSSSSDDCSKGKLEERFSSPATQKVASGRLCAGSASRDQNMVLLRLSEMSAWKKNLETRCISSYSLYAMLMGELLSPCRCSGSVRCTHQPCLIKWISERGSWACELCYYKYQVIAISTKNPLQWQAISLTVIEKVQIAAAILGSLFLMASISWLVWSSFSPSARWQRQDLLFQICYGMYGFMDVVCIALIVHEGPSVFRIFHRWQAVNQQWKVLNYDKSMDSDDLKNTTVDRTLSQPSPGYQTGVGVSTSTSSLMVVASTAAGSTSTNVVTAAGGLGAHVDPNNGSVVPDQHCPYNILHLLSHLRQPEARSQPSNSTRELVMRVTTV</sequence>
<feature type="transmembrane region" description="Helical" evidence="14">
    <location>
        <begin position="260"/>
        <end position="281"/>
    </location>
</feature>
<reference evidence="16 17" key="1">
    <citation type="submission" date="2019-07" db="EMBL/GenBank/DDBJ databases">
        <title>Chromosome genome assembly for large yellow croaker.</title>
        <authorList>
            <person name="Xiao S."/>
        </authorList>
    </citation>
    <scope>NUCLEOTIDE SEQUENCE [LARGE SCALE GENOMIC DNA]</scope>
    <source>
        <strain evidence="16">JMULYC20181020</strain>
        <tissue evidence="16">Muscle</tissue>
    </source>
</reference>
<evidence type="ECO:0000256" key="6">
    <source>
        <dbReference type="ARBA" id="ARBA00022692"/>
    </source>
</evidence>
<dbReference type="SUPFAM" id="SSF57850">
    <property type="entry name" value="RING/U-box"/>
    <property type="match status" value="1"/>
</dbReference>
<evidence type="ECO:0000313" key="16">
    <source>
        <dbReference type="EMBL" id="KAE8299404.1"/>
    </source>
</evidence>
<dbReference type="EMBL" id="REGW02000002">
    <property type="protein sequence ID" value="KAE8299404.1"/>
    <property type="molecule type" value="Genomic_DNA"/>
</dbReference>
<keyword evidence="11 14" id="KW-1133">Transmembrane helix</keyword>
<evidence type="ECO:0000256" key="9">
    <source>
        <dbReference type="ARBA" id="ARBA00022786"/>
    </source>
</evidence>
<keyword evidence="12 14" id="KW-0472">Membrane</keyword>
<evidence type="ECO:0000256" key="1">
    <source>
        <dbReference type="ARBA" id="ARBA00000900"/>
    </source>
</evidence>
<proteinExistence type="predicted"/>
<comment type="caution">
    <text evidence="16">The sequence shown here is derived from an EMBL/GenBank/DDBJ whole genome shotgun (WGS) entry which is preliminary data.</text>
</comment>
<dbReference type="GO" id="GO:0008270">
    <property type="term" value="F:zinc ion binding"/>
    <property type="evidence" value="ECO:0007669"/>
    <property type="project" value="UniProtKB-KW"/>
</dbReference>
<dbReference type="InterPro" id="IPR046356">
    <property type="entry name" value="MARCHF4/9/11"/>
</dbReference>
<feature type="domain" description="RING-CH-type" evidence="15">
    <location>
        <begin position="172"/>
        <end position="237"/>
    </location>
</feature>
<dbReference type="InterPro" id="IPR013083">
    <property type="entry name" value="Znf_RING/FYVE/PHD"/>
</dbReference>
<comment type="catalytic activity">
    <reaction evidence="1">
        <text>S-ubiquitinyl-[E2 ubiquitin-conjugating enzyme]-L-cysteine + [acceptor protein]-L-lysine = [E2 ubiquitin-conjugating enzyme]-L-cysteine + N(6)-ubiquitinyl-[acceptor protein]-L-lysine.</text>
        <dbReference type="EC" id="2.3.2.27"/>
    </reaction>
</comment>
<dbReference type="GO" id="GO:0012505">
    <property type="term" value="C:endomembrane system"/>
    <property type="evidence" value="ECO:0007669"/>
    <property type="project" value="UniProtKB-SubCell"/>
</dbReference>
<keyword evidence="10" id="KW-0862">Zinc</keyword>
<dbReference type="PANTHER" id="PTHR46053">
    <property type="entry name" value="E3 UBIQUITIN-PROTEIN LIGASE MARCH4-LIKE"/>
    <property type="match status" value="1"/>
</dbReference>
<dbReference type="InterPro" id="IPR011016">
    <property type="entry name" value="Znf_RING-CH"/>
</dbReference>
<dbReference type="Proteomes" id="UP000424527">
    <property type="component" value="Unassembled WGS sequence"/>
</dbReference>
<evidence type="ECO:0000256" key="3">
    <source>
        <dbReference type="ARBA" id="ARBA00004906"/>
    </source>
</evidence>
<dbReference type="AlphaFoldDB" id="A0A6G0J738"/>
<dbReference type="Pfam" id="PF12906">
    <property type="entry name" value="RINGv"/>
    <property type="match status" value="1"/>
</dbReference>
<evidence type="ECO:0000256" key="7">
    <source>
        <dbReference type="ARBA" id="ARBA00022723"/>
    </source>
</evidence>
<dbReference type="SMART" id="SM00744">
    <property type="entry name" value="RINGv"/>
    <property type="match status" value="1"/>
</dbReference>
<evidence type="ECO:0000256" key="13">
    <source>
        <dbReference type="SAM" id="MobiDB-lite"/>
    </source>
</evidence>
<feature type="transmembrane region" description="Helical" evidence="14">
    <location>
        <begin position="293"/>
        <end position="314"/>
    </location>
</feature>
<dbReference type="PROSITE" id="PS51292">
    <property type="entry name" value="ZF_RING_CH"/>
    <property type="match status" value="1"/>
</dbReference>
<organism evidence="16 17">
    <name type="scientific">Larimichthys crocea</name>
    <name type="common">Large yellow croaker</name>
    <name type="synonym">Pseudosciaena crocea</name>
    <dbReference type="NCBI Taxonomy" id="215358"/>
    <lineage>
        <taxon>Eukaryota</taxon>
        <taxon>Metazoa</taxon>
        <taxon>Chordata</taxon>
        <taxon>Craniata</taxon>
        <taxon>Vertebrata</taxon>
        <taxon>Euteleostomi</taxon>
        <taxon>Actinopterygii</taxon>
        <taxon>Neopterygii</taxon>
        <taxon>Teleostei</taxon>
        <taxon>Neoteleostei</taxon>
        <taxon>Acanthomorphata</taxon>
        <taxon>Eupercaria</taxon>
        <taxon>Sciaenidae</taxon>
        <taxon>Larimichthys</taxon>
    </lineage>
</organism>
<evidence type="ECO:0000256" key="14">
    <source>
        <dbReference type="SAM" id="Phobius"/>
    </source>
</evidence>
<keyword evidence="7" id="KW-0479">Metal-binding</keyword>
<evidence type="ECO:0000256" key="10">
    <source>
        <dbReference type="ARBA" id="ARBA00022833"/>
    </source>
</evidence>
<feature type="region of interest" description="Disordered" evidence="13">
    <location>
        <begin position="50"/>
        <end position="109"/>
    </location>
</feature>
<dbReference type="PANTHER" id="PTHR46053:SF3">
    <property type="entry name" value="E3 UBIQUITIN-PROTEIN LIGASE MARCHF4"/>
    <property type="match status" value="1"/>
</dbReference>
<dbReference type="EC" id="2.3.2.27" evidence="4"/>
<keyword evidence="6 14" id="KW-0812">Transmembrane</keyword>
<feature type="compositionally biased region" description="Polar residues" evidence="13">
    <location>
        <begin position="432"/>
        <end position="441"/>
    </location>
</feature>
<evidence type="ECO:0000256" key="11">
    <source>
        <dbReference type="ARBA" id="ARBA00022989"/>
    </source>
</evidence>
<accession>A0A6G0J738</accession>
<evidence type="ECO:0000313" key="17">
    <source>
        <dbReference type="Proteomes" id="UP000424527"/>
    </source>
</evidence>
<comment type="pathway">
    <text evidence="3">Protein modification; protein ubiquitination.</text>
</comment>
<keyword evidence="5" id="KW-0808">Transferase</keyword>
<comment type="subcellular location">
    <subcellularLocation>
        <location evidence="2">Endomembrane system</location>
        <topology evidence="2">Multi-pass membrane protein</topology>
    </subcellularLocation>
</comment>
<evidence type="ECO:0000256" key="5">
    <source>
        <dbReference type="ARBA" id="ARBA00022679"/>
    </source>
</evidence>
<keyword evidence="17" id="KW-1185">Reference proteome</keyword>
<evidence type="ECO:0000256" key="2">
    <source>
        <dbReference type="ARBA" id="ARBA00004127"/>
    </source>
</evidence>
<name>A0A6G0J738_LARCR</name>
<keyword evidence="8" id="KW-0863">Zinc-finger</keyword>
<evidence type="ECO:0000259" key="15">
    <source>
        <dbReference type="PROSITE" id="PS51292"/>
    </source>
</evidence>
<dbReference type="GO" id="GO:0016567">
    <property type="term" value="P:protein ubiquitination"/>
    <property type="evidence" value="ECO:0007669"/>
    <property type="project" value="UniProtKB-UniPathway"/>
</dbReference>
<keyword evidence="9" id="KW-0833">Ubl conjugation pathway</keyword>
<protein>
    <recommendedName>
        <fullName evidence="4">RING-type E3 ubiquitin transferase</fullName>
        <ecNumber evidence="4">2.3.2.27</ecNumber>
    </recommendedName>
</protein>
<gene>
    <name evidence="16" type="ORF">D5F01_LYC01798</name>
</gene>
<dbReference type="GO" id="GO:0061630">
    <property type="term" value="F:ubiquitin protein ligase activity"/>
    <property type="evidence" value="ECO:0007669"/>
    <property type="project" value="UniProtKB-EC"/>
</dbReference>
<dbReference type="UniPathway" id="UPA00143"/>
<evidence type="ECO:0000256" key="8">
    <source>
        <dbReference type="ARBA" id="ARBA00022771"/>
    </source>
</evidence>
<evidence type="ECO:0000256" key="12">
    <source>
        <dbReference type="ARBA" id="ARBA00023136"/>
    </source>
</evidence>
<feature type="region of interest" description="Disordered" evidence="13">
    <location>
        <begin position="431"/>
        <end position="450"/>
    </location>
</feature>
<dbReference type="Gene3D" id="3.30.40.10">
    <property type="entry name" value="Zinc/RING finger domain, C3HC4 (zinc finger)"/>
    <property type="match status" value="1"/>
</dbReference>
<evidence type="ECO:0000256" key="4">
    <source>
        <dbReference type="ARBA" id="ARBA00012483"/>
    </source>
</evidence>